<dbReference type="AlphaFoldDB" id="A0A9D5DKZ7"/>
<sequence>MLRLEEASFSDSSLGSDFPKYLTKKPCSRFSKSGSYIITLNGRSEMSDRHHLEIYSIITGYSRIKILKNELKLIRDIELVYYQDIQNGDSRRGCGDLILIENKNGEVEVYCLSNGRSLLSNCFILMGKPLRGAYAIGVNAVVLIVALLTDSAIYLFSNFYYSSFEPIYPSGASQNFTSMKSDDNEIDDTLRYYRQIFPDFNEDLSSCCMTSSGRFYFSCSNEIFMFELPLGEMEKSSTFQIQHVYAFDNDGSIKRSTDFSIESLIPHEVLINGENFELIYIIHNDGGGVCSKDLSLLKIRSYSGTFECYFDKLSTIGGSGVCCHILTYKIFETGQLGIIWETNNQVYINVFNQFFNGLHKSSLSYDSNSSNCRLARHTQQSYRDLTSLLYGDAPLVYVDESEFSSSNQRTNEILKIHGRIFSESLKARDIEKEEEIIKNITDSIFETSNSQAHNEHGYYNSGKICRGCMAISNGSPLKYLDQIIFFGLPMFFSPVLGIRPNDNVTDLPDDWYSSMSFVIYAFACDSNGSQRIARIIYTCWYEGIFNYLKDNLHSILKTPQMHLHALKRLTLLLPESRFSKPTSLWIALNSIKIPAEFQTLDVNDINLFFSIIDLYVKNGMTKYLIDLAKNQQNNFSNILYSWSINKSLEVISFIDEIIVKNKYESLKRTFKLKDENKFLEALVRLFIMTDCKAMSNFVSSNICPFKSALNILEFLLSRSNSMDSNLNDSLFDFRRFILSLLEWKHLFGLVLSFKAFIESLNLEFPTSDLAELAIESINSLSIFEKAISEKTLTDANFEWDGILTLSLLLDTFIVRGASIDTFPNSNNKRSGLVHKVDSILSNLFTIEHSCHVFEKISSNSITNCEFI</sequence>
<proteinExistence type="predicted"/>
<name>A0A9D5DKZ7_9CRYT</name>
<keyword evidence="1" id="KW-0812">Transmembrane</keyword>
<protein>
    <submittedName>
        <fullName evidence="2">Uncharacterized protein</fullName>
    </submittedName>
</protein>
<comment type="caution">
    <text evidence="2">The sequence shown here is derived from an EMBL/GenBank/DDBJ whole genome shotgun (WGS) entry which is preliminary data.</text>
</comment>
<evidence type="ECO:0000313" key="2">
    <source>
        <dbReference type="EMBL" id="KAJ1606320.1"/>
    </source>
</evidence>
<dbReference type="EMBL" id="JAPCXC010000080">
    <property type="protein sequence ID" value="KAJ1606320.1"/>
    <property type="molecule type" value="Genomic_DNA"/>
</dbReference>
<dbReference type="Proteomes" id="UP001067231">
    <property type="component" value="Unassembled WGS sequence"/>
</dbReference>
<dbReference type="OrthoDB" id="339980at2759"/>
<keyword evidence="1" id="KW-0472">Membrane</keyword>
<keyword evidence="1" id="KW-1133">Transmembrane helix</keyword>
<feature type="transmembrane region" description="Helical" evidence="1">
    <location>
        <begin position="133"/>
        <end position="156"/>
    </location>
</feature>
<reference evidence="2" key="1">
    <citation type="submission" date="2022-10" db="EMBL/GenBank/DDBJ databases">
        <title>Adaptive evolution leads to modifications in subtelomeric GC content in a zoonotic Cryptosporidium species.</title>
        <authorList>
            <person name="Li J."/>
            <person name="Feng Y."/>
            <person name="Xiao L."/>
        </authorList>
    </citation>
    <scope>NUCLEOTIDE SEQUENCE</scope>
    <source>
        <strain evidence="2">33844</strain>
    </source>
</reference>
<accession>A0A9D5DKZ7</accession>
<gene>
    <name evidence="2" type="ORF">OJ253_2809</name>
</gene>
<evidence type="ECO:0000256" key="1">
    <source>
        <dbReference type="SAM" id="Phobius"/>
    </source>
</evidence>
<organism evidence="2">
    <name type="scientific">Cryptosporidium canis</name>
    <dbReference type="NCBI Taxonomy" id="195482"/>
    <lineage>
        <taxon>Eukaryota</taxon>
        <taxon>Sar</taxon>
        <taxon>Alveolata</taxon>
        <taxon>Apicomplexa</taxon>
        <taxon>Conoidasida</taxon>
        <taxon>Coccidia</taxon>
        <taxon>Eucoccidiorida</taxon>
        <taxon>Eimeriorina</taxon>
        <taxon>Cryptosporidiidae</taxon>
        <taxon>Cryptosporidium</taxon>
    </lineage>
</organism>